<dbReference type="InterPro" id="IPR001206">
    <property type="entry name" value="Diacylglycerol_kinase_cat_dom"/>
</dbReference>
<dbReference type="Gene3D" id="3.40.50.10330">
    <property type="entry name" value="Probable inorganic polyphosphate/atp-NAD kinase, domain 1"/>
    <property type="match status" value="1"/>
</dbReference>
<feature type="compositionally biased region" description="Polar residues" evidence="8">
    <location>
        <begin position="382"/>
        <end position="393"/>
    </location>
</feature>
<evidence type="ECO:0000256" key="5">
    <source>
        <dbReference type="ARBA" id="ARBA00022840"/>
    </source>
</evidence>
<evidence type="ECO:0000256" key="3">
    <source>
        <dbReference type="ARBA" id="ARBA00022741"/>
    </source>
</evidence>
<keyword evidence="2" id="KW-0808">Transferase</keyword>
<feature type="region of interest" description="Disordered" evidence="8">
    <location>
        <begin position="354"/>
        <end position="436"/>
    </location>
</feature>
<evidence type="ECO:0000256" key="1">
    <source>
        <dbReference type="ARBA" id="ARBA00004308"/>
    </source>
</evidence>
<evidence type="ECO:0000256" key="7">
    <source>
        <dbReference type="ARBA" id="ARBA00044037"/>
    </source>
</evidence>
<dbReference type="GO" id="GO:0016020">
    <property type="term" value="C:membrane"/>
    <property type="evidence" value="ECO:0007669"/>
    <property type="project" value="TreeGrafter"/>
</dbReference>
<evidence type="ECO:0000256" key="2">
    <source>
        <dbReference type="ARBA" id="ARBA00022679"/>
    </source>
</evidence>
<dbReference type="InterPro" id="IPR050187">
    <property type="entry name" value="Lipid_Phosphate_FormReg"/>
</dbReference>
<dbReference type="SMART" id="SM00046">
    <property type="entry name" value="DAGKc"/>
    <property type="match status" value="1"/>
</dbReference>
<dbReference type="InterPro" id="IPR017438">
    <property type="entry name" value="ATP-NAD_kinase_N"/>
</dbReference>
<dbReference type="PANTHER" id="PTHR12358">
    <property type="entry name" value="SPHINGOSINE KINASE"/>
    <property type="match status" value="1"/>
</dbReference>
<dbReference type="InterPro" id="IPR045540">
    <property type="entry name" value="YegS/DAGK_C"/>
</dbReference>
<keyword evidence="5" id="KW-0067">ATP-binding</keyword>
<dbReference type="GO" id="GO:0042981">
    <property type="term" value="P:regulation of apoptotic process"/>
    <property type="evidence" value="ECO:0007669"/>
    <property type="project" value="UniProtKB-ARBA"/>
</dbReference>
<dbReference type="GO" id="GO:0005524">
    <property type="term" value="F:ATP binding"/>
    <property type="evidence" value="ECO:0007669"/>
    <property type="project" value="UniProtKB-KW"/>
</dbReference>
<gene>
    <name evidence="10" type="ORF">HPB51_004238</name>
</gene>
<dbReference type="GO" id="GO:0008481">
    <property type="term" value="F:sphingosine kinase activity"/>
    <property type="evidence" value="ECO:0007669"/>
    <property type="project" value="UniProtKB-EC"/>
</dbReference>
<keyword evidence="6" id="KW-0472">Membrane</keyword>
<feature type="domain" description="DAGKc" evidence="9">
    <location>
        <begin position="140"/>
        <end position="285"/>
    </location>
</feature>
<dbReference type="FunFam" id="3.40.50.10330:FF:000005">
    <property type="entry name" value="Sphingosine kinase 2"/>
    <property type="match status" value="1"/>
</dbReference>
<feature type="region of interest" description="Disordered" evidence="8">
    <location>
        <begin position="71"/>
        <end position="101"/>
    </location>
</feature>
<evidence type="ECO:0000313" key="10">
    <source>
        <dbReference type="EMBL" id="KAH8036724.1"/>
    </source>
</evidence>
<evidence type="ECO:0000259" key="9">
    <source>
        <dbReference type="PROSITE" id="PS50146"/>
    </source>
</evidence>
<dbReference type="AlphaFoldDB" id="A0A9J6ERC8"/>
<dbReference type="PANTHER" id="PTHR12358:SF112">
    <property type="entry name" value="LD11247P-RELATED"/>
    <property type="match status" value="1"/>
</dbReference>
<evidence type="ECO:0000256" key="6">
    <source>
        <dbReference type="ARBA" id="ARBA00023136"/>
    </source>
</evidence>
<feature type="compositionally biased region" description="Polar residues" evidence="8">
    <location>
        <begin position="71"/>
        <end position="97"/>
    </location>
</feature>
<dbReference type="Gene3D" id="2.60.200.40">
    <property type="match status" value="1"/>
</dbReference>
<dbReference type="EC" id="2.7.1.91" evidence="7"/>
<dbReference type="SUPFAM" id="SSF111331">
    <property type="entry name" value="NAD kinase/diacylglycerol kinase-like"/>
    <property type="match status" value="1"/>
</dbReference>
<dbReference type="Pfam" id="PF19279">
    <property type="entry name" value="YegS_C"/>
    <property type="match status" value="1"/>
</dbReference>
<name>A0A9J6ERC8_RHIMP</name>
<protein>
    <recommendedName>
        <fullName evidence="7">sphingosine kinase</fullName>
        <ecNumber evidence="7">2.7.1.91</ecNumber>
    </recommendedName>
</protein>
<comment type="subcellular location">
    <subcellularLocation>
        <location evidence="1">Endomembrane system</location>
    </subcellularLocation>
</comment>
<keyword evidence="3" id="KW-0547">Nucleotide-binding</keyword>
<dbReference type="Proteomes" id="UP000821866">
    <property type="component" value="Chromosome 10"/>
</dbReference>
<dbReference type="GO" id="GO:0005737">
    <property type="term" value="C:cytoplasm"/>
    <property type="evidence" value="ECO:0007669"/>
    <property type="project" value="TreeGrafter"/>
</dbReference>
<reference evidence="10" key="2">
    <citation type="submission" date="2021-09" db="EMBL/GenBank/DDBJ databases">
        <authorList>
            <person name="Jia N."/>
            <person name="Wang J."/>
            <person name="Shi W."/>
            <person name="Du L."/>
            <person name="Sun Y."/>
            <person name="Zhan W."/>
            <person name="Jiang J."/>
            <person name="Wang Q."/>
            <person name="Zhang B."/>
            <person name="Ji P."/>
            <person name="Sakyi L.B."/>
            <person name="Cui X."/>
            <person name="Yuan T."/>
            <person name="Jiang B."/>
            <person name="Yang W."/>
            <person name="Lam T.T.-Y."/>
            <person name="Chang Q."/>
            <person name="Ding S."/>
            <person name="Wang X."/>
            <person name="Zhu J."/>
            <person name="Ruan X."/>
            <person name="Zhao L."/>
            <person name="Wei J."/>
            <person name="Que T."/>
            <person name="Du C."/>
            <person name="Cheng J."/>
            <person name="Dai P."/>
            <person name="Han X."/>
            <person name="Huang E."/>
            <person name="Gao Y."/>
            <person name="Liu J."/>
            <person name="Shao H."/>
            <person name="Ye R."/>
            <person name="Li L."/>
            <person name="Wei W."/>
            <person name="Wang X."/>
            <person name="Wang C."/>
            <person name="Huo Q."/>
            <person name="Li W."/>
            <person name="Guo W."/>
            <person name="Chen H."/>
            <person name="Chen S."/>
            <person name="Zhou L."/>
            <person name="Zhou L."/>
            <person name="Ni X."/>
            <person name="Tian J."/>
            <person name="Zhou Y."/>
            <person name="Sheng Y."/>
            <person name="Liu T."/>
            <person name="Pan Y."/>
            <person name="Xia L."/>
            <person name="Li J."/>
            <person name="Zhao F."/>
            <person name="Cao W."/>
        </authorList>
    </citation>
    <scope>NUCLEOTIDE SEQUENCE</scope>
    <source>
        <strain evidence="10">Rmic-2018</strain>
        <tissue evidence="10">Larvae</tissue>
    </source>
</reference>
<reference evidence="10" key="1">
    <citation type="journal article" date="2020" name="Cell">
        <title>Large-Scale Comparative Analyses of Tick Genomes Elucidate Their Genetic Diversity and Vector Capacities.</title>
        <authorList>
            <consortium name="Tick Genome and Microbiome Consortium (TIGMIC)"/>
            <person name="Jia N."/>
            <person name="Wang J."/>
            <person name="Shi W."/>
            <person name="Du L."/>
            <person name="Sun Y."/>
            <person name="Zhan W."/>
            <person name="Jiang J.F."/>
            <person name="Wang Q."/>
            <person name="Zhang B."/>
            <person name="Ji P."/>
            <person name="Bell-Sakyi L."/>
            <person name="Cui X.M."/>
            <person name="Yuan T.T."/>
            <person name="Jiang B.G."/>
            <person name="Yang W.F."/>
            <person name="Lam T.T."/>
            <person name="Chang Q.C."/>
            <person name="Ding S.J."/>
            <person name="Wang X.J."/>
            <person name="Zhu J.G."/>
            <person name="Ruan X.D."/>
            <person name="Zhao L."/>
            <person name="Wei J.T."/>
            <person name="Ye R.Z."/>
            <person name="Que T.C."/>
            <person name="Du C.H."/>
            <person name="Zhou Y.H."/>
            <person name="Cheng J.X."/>
            <person name="Dai P.F."/>
            <person name="Guo W.B."/>
            <person name="Han X.H."/>
            <person name="Huang E.J."/>
            <person name="Li L.F."/>
            <person name="Wei W."/>
            <person name="Gao Y.C."/>
            <person name="Liu J.Z."/>
            <person name="Shao H.Z."/>
            <person name="Wang X."/>
            <person name="Wang C.C."/>
            <person name="Yang T.C."/>
            <person name="Huo Q.B."/>
            <person name="Li W."/>
            <person name="Chen H.Y."/>
            <person name="Chen S.E."/>
            <person name="Zhou L.G."/>
            <person name="Ni X.B."/>
            <person name="Tian J.H."/>
            <person name="Sheng Y."/>
            <person name="Liu T."/>
            <person name="Pan Y.S."/>
            <person name="Xia L.Y."/>
            <person name="Li J."/>
            <person name="Zhao F."/>
            <person name="Cao W.C."/>
        </authorList>
    </citation>
    <scope>NUCLEOTIDE SEQUENCE</scope>
    <source>
        <strain evidence="10">Rmic-2018</strain>
    </source>
</reference>
<sequence length="678" mass="74019">MWVALLGTVQRKDGVSGGGGGVFRPIALDSVPGGHQRGHRKASDRRRALNNAEEDWYTSSNATTAVQCNATMTDGSSSDSRQSQVADVSSTPVSRDTGTFPVERLLELPSDRSAVSTELHVANESPAALDGQTFIPAELPAQRHYLVIVNPKSGPGRSLEIFLHRVRPILAEADISHLLLVTERRNHARDFIKNLQLNQWSGILIISGDGLLYEVYNGLMERPDWELAIKIPIGMIPGGSGNGLARTISHAAQEPYISDPILASTLGIAKGRVAPLDLMKVETPSGPLYSFLNVGWGIMADIDIESEKLRAIGEIRFTLWAFWRVFNLRTYSGRISYLPASEKMLKGSNGVISRLMTSRNGPTAPPPRSRSSGADLGDFCGQNGNTRTLNRSESAPERHPAAGNGTSRSGENEAAMEKATEHAVPNAGEDQASLPVTGEELPPELELVADSSVGRVPGPEPQAIPPLQLFEPTMSTPEWFPALTDPVPDDWTVEEGRFIICYSSMVSHLGTNLFIAPESRLDDGIAWLLIIRGEVSRFQVLSYFKAQEAGHHVDLPFVRLIPVRAFRLETFSDSTITVDGEQVKTRYSEILFNLEKVSWLSSKPPIPVPTVMASCLKHRQSLPCTNRAHRGLCLYILCALQDYCLRTCTCFPSCKKEGSSLTSVARVSAGPFKGIFLF</sequence>
<dbReference type="PROSITE" id="PS50146">
    <property type="entry name" value="DAGK"/>
    <property type="match status" value="1"/>
</dbReference>
<keyword evidence="11" id="KW-1185">Reference proteome</keyword>
<dbReference type="InterPro" id="IPR016064">
    <property type="entry name" value="NAD/diacylglycerol_kinase_sf"/>
</dbReference>
<keyword evidence="4" id="KW-0418">Kinase</keyword>
<dbReference type="GO" id="GO:0046512">
    <property type="term" value="P:sphingosine biosynthetic process"/>
    <property type="evidence" value="ECO:0007669"/>
    <property type="project" value="TreeGrafter"/>
</dbReference>
<proteinExistence type="predicted"/>
<dbReference type="EMBL" id="JABSTU010000002">
    <property type="protein sequence ID" value="KAH8036724.1"/>
    <property type="molecule type" value="Genomic_DNA"/>
</dbReference>
<dbReference type="VEuPathDB" id="VectorBase:LOC119180361"/>
<evidence type="ECO:0000256" key="8">
    <source>
        <dbReference type="SAM" id="MobiDB-lite"/>
    </source>
</evidence>
<dbReference type="Pfam" id="PF00781">
    <property type="entry name" value="DAGK_cat"/>
    <property type="match status" value="1"/>
</dbReference>
<evidence type="ECO:0000313" key="11">
    <source>
        <dbReference type="Proteomes" id="UP000821866"/>
    </source>
</evidence>
<comment type="caution">
    <text evidence="10">The sequence shown here is derived from an EMBL/GenBank/DDBJ whole genome shotgun (WGS) entry which is preliminary data.</text>
</comment>
<accession>A0A9J6ERC8</accession>
<dbReference type="GO" id="GO:0012505">
    <property type="term" value="C:endomembrane system"/>
    <property type="evidence" value="ECO:0007669"/>
    <property type="project" value="UniProtKB-SubCell"/>
</dbReference>
<organism evidence="10 11">
    <name type="scientific">Rhipicephalus microplus</name>
    <name type="common">Cattle tick</name>
    <name type="synonym">Boophilus microplus</name>
    <dbReference type="NCBI Taxonomy" id="6941"/>
    <lineage>
        <taxon>Eukaryota</taxon>
        <taxon>Metazoa</taxon>
        <taxon>Ecdysozoa</taxon>
        <taxon>Arthropoda</taxon>
        <taxon>Chelicerata</taxon>
        <taxon>Arachnida</taxon>
        <taxon>Acari</taxon>
        <taxon>Parasitiformes</taxon>
        <taxon>Ixodida</taxon>
        <taxon>Ixodoidea</taxon>
        <taxon>Ixodidae</taxon>
        <taxon>Rhipicephalinae</taxon>
        <taxon>Rhipicephalus</taxon>
        <taxon>Boophilus</taxon>
    </lineage>
</organism>
<evidence type="ECO:0000256" key="4">
    <source>
        <dbReference type="ARBA" id="ARBA00022777"/>
    </source>
</evidence>